<evidence type="ECO:0000313" key="3">
    <source>
        <dbReference type="Proteomes" id="UP000277671"/>
    </source>
</evidence>
<feature type="coiled-coil region" evidence="1">
    <location>
        <begin position="32"/>
        <end position="67"/>
    </location>
</feature>
<organism evidence="2 3">
    <name type="scientific">Micromonospora pisi</name>
    <dbReference type="NCBI Taxonomy" id="589240"/>
    <lineage>
        <taxon>Bacteria</taxon>
        <taxon>Bacillati</taxon>
        <taxon>Actinomycetota</taxon>
        <taxon>Actinomycetes</taxon>
        <taxon>Micromonosporales</taxon>
        <taxon>Micromonosporaceae</taxon>
        <taxon>Micromonospora</taxon>
    </lineage>
</organism>
<name>A0A495JB89_9ACTN</name>
<keyword evidence="3" id="KW-1185">Reference proteome</keyword>
<gene>
    <name evidence="2" type="ORF">BDK92_0387</name>
</gene>
<evidence type="ECO:0000313" key="2">
    <source>
        <dbReference type="EMBL" id="RKR86165.1"/>
    </source>
</evidence>
<dbReference type="EMBL" id="RBKT01000001">
    <property type="protein sequence ID" value="RKR86165.1"/>
    <property type="molecule type" value="Genomic_DNA"/>
</dbReference>
<dbReference type="Proteomes" id="UP000277671">
    <property type="component" value="Unassembled WGS sequence"/>
</dbReference>
<evidence type="ECO:0000256" key="1">
    <source>
        <dbReference type="SAM" id="Coils"/>
    </source>
</evidence>
<sequence>MSAPCRTVAAVWEVEVRSKVPGAAQDTAPSVLVELERDRTTVRELIRRAVEEQLRELRADATRCRRTLDRQYLTRDEIERQAASGVVRSSAVPDAEREVTRAQRAYERHAFAVFAGGRQAGGLDEEIVLRLGEPVLFLRLTPLVGG</sequence>
<comment type="caution">
    <text evidence="2">The sequence shown here is derived from an EMBL/GenBank/DDBJ whole genome shotgun (WGS) entry which is preliminary data.</text>
</comment>
<accession>A0A495JB89</accession>
<proteinExistence type="predicted"/>
<reference evidence="2 3" key="1">
    <citation type="submission" date="2018-10" db="EMBL/GenBank/DDBJ databases">
        <title>Sequencing the genomes of 1000 actinobacteria strains.</title>
        <authorList>
            <person name="Klenk H.-P."/>
        </authorList>
    </citation>
    <scope>NUCLEOTIDE SEQUENCE [LARGE SCALE GENOMIC DNA]</scope>
    <source>
        <strain evidence="2 3">DSM 45175</strain>
    </source>
</reference>
<protein>
    <submittedName>
        <fullName evidence="2">Uncharacterized protein</fullName>
    </submittedName>
</protein>
<keyword evidence="1" id="KW-0175">Coiled coil</keyword>
<dbReference type="AlphaFoldDB" id="A0A495JB89"/>